<evidence type="ECO:0000313" key="2">
    <source>
        <dbReference type="EMBL" id="SNX75449.1"/>
    </source>
</evidence>
<protein>
    <submittedName>
        <fullName evidence="2">Membrane protein CcdC involved in cytochrome C biogenesis</fullName>
    </submittedName>
</protein>
<dbReference type="AlphaFoldDB" id="A0A285D6L6"/>
<evidence type="ECO:0000313" key="3">
    <source>
        <dbReference type="Proteomes" id="UP000219546"/>
    </source>
</evidence>
<feature type="transmembrane region" description="Helical" evidence="1">
    <location>
        <begin position="124"/>
        <end position="144"/>
    </location>
</feature>
<dbReference type="Pfam" id="PF07301">
    <property type="entry name" value="DUF1453"/>
    <property type="match status" value="1"/>
</dbReference>
<reference evidence="2 3" key="1">
    <citation type="submission" date="2017-08" db="EMBL/GenBank/DDBJ databases">
        <authorList>
            <person name="de Groot N.N."/>
        </authorList>
    </citation>
    <scope>NUCLEOTIDE SEQUENCE [LARGE SCALE GENOMIC DNA]</scope>
    <source>
        <strain evidence="2 3">JC228</strain>
    </source>
</reference>
<evidence type="ECO:0000256" key="1">
    <source>
        <dbReference type="SAM" id="Phobius"/>
    </source>
</evidence>
<accession>A0A285D6L6</accession>
<dbReference type="InterPro" id="IPR031306">
    <property type="entry name" value="CcdC"/>
</dbReference>
<proteinExistence type="predicted"/>
<dbReference type="OrthoDB" id="120091at2"/>
<dbReference type="PANTHER" id="PTHR39164">
    <property type="entry name" value="PROTEIN CCDC"/>
    <property type="match status" value="1"/>
</dbReference>
<dbReference type="InterPro" id="IPR058247">
    <property type="entry name" value="DUF1453"/>
</dbReference>
<keyword evidence="1" id="KW-1133">Transmembrane helix</keyword>
<keyword evidence="1" id="KW-0472">Membrane</keyword>
<keyword evidence="1" id="KW-0812">Transmembrane</keyword>
<organism evidence="2 3">
    <name type="scientific">Bacillus oleivorans</name>
    <dbReference type="NCBI Taxonomy" id="1448271"/>
    <lineage>
        <taxon>Bacteria</taxon>
        <taxon>Bacillati</taxon>
        <taxon>Bacillota</taxon>
        <taxon>Bacilli</taxon>
        <taxon>Bacillales</taxon>
        <taxon>Bacillaceae</taxon>
        <taxon>Bacillus</taxon>
    </lineage>
</organism>
<feature type="transmembrane region" description="Helical" evidence="1">
    <location>
        <begin position="33"/>
        <end position="53"/>
    </location>
</feature>
<feature type="transmembrane region" description="Helical" evidence="1">
    <location>
        <begin position="93"/>
        <end position="112"/>
    </location>
</feature>
<dbReference type="EMBL" id="OAOP01000012">
    <property type="protein sequence ID" value="SNX75449.1"/>
    <property type="molecule type" value="Genomic_DNA"/>
</dbReference>
<dbReference type="RefSeq" id="WP_097160514.1">
    <property type="nucleotide sequence ID" value="NZ_JBEPMQ010000015.1"/>
</dbReference>
<dbReference type="PANTHER" id="PTHR39164:SF1">
    <property type="entry name" value="PROTEIN CCDC"/>
    <property type="match status" value="1"/>
</dbReference>
<keyword evidence="3" id="KW-1185">Reference proteome</keyword>
<feature type="transmembrane region" description="Helical" evidence="1">
    <location>
        <begin position="59"/>
        <end position="81"/>
    </location>
</feature>
<gene>
    <name evidence="2" type="ORF">SAMN05877753_11292</name>
</gene>
<sequence length="158" mass="17698">MLLLSSVFALIMGVAVIFIRIKASEKPVNAKKILLPPVFMSTGALMYIFPYFRISPFEIAEAVIAGALFSIFLIKTSSFEVKEGEIFLKRSKAFAIVIIALLLIRLALKVFFSSSTTAGELGGMFWLIAFCMLVPWRVTMYLQFRKLESSLQIKAETI</sequence>
<name>A0A285D6L6_9BACI</name>
<dbReference type="Proteomes" id="UP000219546">
    <property type="component" value="Unassembled WGS sequence"/>
</dbReference>
<dbReference type="PIRSF" id="PIRSF021441">
    <property type="entry name" value="DUF1453"/>
    <property type="match status" value="1"/>
</dbReference>
<feature type="transmembrane region" description="Helical" evidence="1">
    <location>
        <begin position="6"/>
        <end position="21"/>
    </location>
</feature>